<name>U5WBI3_9ACTN</name>
<dbReference type="AlphaFoldDB" id="U5WBI3"/>
<dbReference type="eggNOG" id="ENOG50338JS">
    <property type="taxonomic scope" value="Bacteria"/>
</dbReference>
<dbReference type="RefSeq" id="WP_023561686.1">
    <property type="nucleotide sequence ID" value="NC_022657.1"/>
</dbReference>
<reference evidence="1 2" key="1">
    <citation type="journal article" date="2014" name="J. Biotechnol.">
        <title>Complete genome sequence of the actinobacterium Actinoplanes friuliensis HAG 010964, producer of the lipopeptide antibiotic friulimycin.</title>
        <authorList>
            <person name="Ruckert C."/>
            <person name="Szczepanowski R."/>
            <person name="Albersmeier A."/>
            <person name="Goesmann A."/>
            <person name="Fischer N."/>
            <person name="Steinkamper A."/>
            <person name="Puhler A."/>
            <person name="Biener R."/>
            <person name="Schwartz D."/>
            <person name="Kalinowski J."/>
        </authorList>
    </citation>
    <scope>NUCLEOTIDE SEQUENCE [LARGE SCALE GENOMIC DNA]</scope>
    <source>
        <strain evidence="1 2">DSM 7358</strain>
    </source>
</reference>
<keyword evidence="2" id="KW-1185">Reference proteome</keyword>
<evidence type="ECO:0000313" key="2">
    <source>
        <dbReference type="Proteomes" id="UP000017746"/>
    </source>
</evidence>
<protein>
    <submittedName>
        <fullName evidence="1">Uncharacterized protein</fullName>
    </submittedName>
</protein>
<evidence type="ECO:0000313" key="1">
    <source>
        <dbReference type="EMBL" id="AGZ45350.1"/>
    </source>
</evidence>
<proteinExistence type="predicted"/>
<dbReference type="OrthoDB" id="3690699at2"/>
<dbReference type="STRING" id="1246995.AFR_35470"/>
<gene>
    <name evidence="1" type="ORF">AFR_35470</name>
</gene>
<dbReference type="EMBL" id="CP006272">
    <property type="protein sequence ID" value="AGZ45350.1"/>
    <property type="molecule type" value="Genomic_DNA"/>
</dbReference>
<dbReference type="HOGENOM" id="CLU_1583056_0_0_11"/>
<dbReference type="KEGG" id="afs:AFR_35470"/>
<dbReference type="PATRIC" id="fig|1246995.3.peg.7178"/>
<accession>U5WBI3</accession>
<organism evidence="1 2">
    <name type="scientific">Actinoplanes friuliensis DSM 7358</name>
    <dbReference type="NCBI Taxonomy" id="1246995"/>
    <lineage>
        <taxon>Bacteria</taxon>
        <taxon>Bacillati</taxon>
        <taxon>Actinomycetota</taxon>
        <taxon>Actinomycetes</taxon>
        <taxon>Micromonosporales</taxon>
        <taxon>Micromonosporaceae</taxon>
        <taxon>Actinoplanes</taxon>
    </lineage>
</organism>
<sequence>MTRTYDRRDLIEVYLGSLEQGYGDYYSGATSYNAALKVYYVDLRDALERRFNSRLGVDGDTALRMLFHSTVASLLAIRTPWSGFVDAGLLNKRLEDAGENGERVNAASGRIAELTAQTREAHLEMLDALVVSFTGVRADLTVSEDDLRAEGVECTPPDTSGYDLFEDY</sequence>
<dbReference type="Proteomes" id="UP000017746">
    <property type="component" value="Chromosome"/>
</dbReference>